<reference evidence="5" key="1">
    <citation type="submission" date="2010-07" db="EMBL/GenBank/DDBJ databases">
        <title>The genome sequence of Gaeumannomyces graminis var. tritici strain R3-111a-1.</title>
        <authorList>
            <consortium name="The Broad Institute Genome Sequencing Platform"/>
            <person name="Ma L.-J."/>
            <person name="Dead R."/>
            <person name="Young S."/>
            <person name="Zeng Q."/>
            <person name="Koehrsen M."/>
            <person name="Alvarado L."/>
            <person name="Berlin A."/>
            <person name="Chapman S.B."/>
            <person name="Chen Z."/>
            <person name="Freedman E."/>
            <person name="Gellesch M."/>
            <person name="Goldberg J."/>
            <person name="Griggs A."/>
            <person name="Gujja S."/>
            <person name="Heilman E.R."/>
            <person name="Heiman D."/>
            <person name="Hepburn T."/>
            <person name="Howarth C."/>
            <person name="Jen D."/>
            <person name="Larson L."/>
            <person name="Mehta T."/>
            <person name="Neiman D."/>
            <person name="Pearson M."/>
            <person name="Roberts A."/>
            <person name="Saif S."/>
            <person name="Shea T."/>
            <person name="Shenoy N."/>
            <person name="Sisk P."/>
            <person name="Stolte C."/>
            <person name="Sykes S."/>
            <person name="Walk T."/>
            <person name="White J."/>
            <person name="Yandava C."/>
            <person name="Haas B."/>
            <person name="Nusbaum C."/>
            <person name="Birren B."/>
        </authorList>
    </citation>
    <scope>NUCLEOTIDE SEQUENCE [LARGE SCALE GENOMIC DNA]</scope>
    <source>
        <strain evidence="5">R3-111a-1</strain>
    </source>
</reference>
<feature type="domain" description="NADP-dependent oxidoreductase" evidence="2">
    <location>
        <begin position="22"/>
        <end position="318"/>
    </location>
</feature>
<dbReference type="RefSeq" id="XP_009228651.1">
    <property type="nucleotide sequence ID" value="XM_009230387.1"/>
</dbReference>
<evidence type="ECO:0000313" key="3">
    <source>
        <dbReference type="EMBL" id="EJT70317.1"/>
    </source>
</evidence>
<dbReference type="PRINTS" id="PR00069">
    <property type="entry name" value="ALDKETRDTASE"/>
</dbReference>
<name>J3PG63_GAET3</name>
<sequence length="345" mass="38208">MVPPAQLPTRRMGKNGPQVAAMGFGAMSLGIGFGSGPTASDEERLAVLDRAWELGATHWDTADVYGDSEDLMGKWFRLHPERRNDIYLATKFSMRLGADGTWGFNTSPEYCRTSCESSLRRLGVDHIDLFYIHRLDPDVPIEKTMAVMAELVSEGKVRQLGISECSSRSLRRAYAVHPIAAVQVEYNPFDLAIEGAEGTHLLQACRELGVSVVCYSPLSRGLMTGTLRSRADLDPADYRLALPRYSEENFHHNLEIVANFEAMARAKSATPAQIALAWLLAQGDDVMPIPGTKRAKHIEENVGATRVTLTPEEEKQIRRQVDKANVKGSRLMPGFAFEFVDTVEL</sequence>
<dbReference type="InterPro" id="IPR036812">
    <property type="entry name" value="NAD(P)_OxRdtase_dom_sf"/>
</dbReference>
<dbReference type="GO" id="GO:0016491">
    <property type="term" value="F:oxidoreductase activity"/>
    <property type="evidence" value="ECO:0007669"/>
    <property type="project" value="UniProtKB-KW"/>
</dbReference>
<evidence type="ECO:0000313" key="5">
    <source>
        <dbReference type="Proteomes" id="UP000006039"/>
    </source>
</evidence>
<dbReference type="EMBL" id="GL385402">
    <property type="protein sequence ID" value="EJT70317.1"/>
    <property type="molecule type" value="Genomic_DNA"/>
</dbReference>
<dbReference type="AlphaFoldDB" id="J3PG63"/>
<reference evidence="3" key="2">
    <citation type="submission" date="2010-07" db="EMBL/GenBank/DDBJ databases">
        <authorList>
            <consortium name="The Broad Institute Genome Sequencing Platform"/>
            <consortium name="Broad Institute Genome Sequencing Center for Infectious Disease"/>
            <person name="Ma L.-J."/>
            <person name="Dead R."/>
            <person name="Young S."/>
            <person name="Zeng Q."/>
            <person name="Koehrsen M."/>
            <person name="Alvarado L."/>
            <person name="Berlin A."/>
            <person name="Chapman S.B."/>
            <person name="Chen Z."/>
            <person name="Freedman E."/>
            <person name="Gellesch M."/>
            <person name="Goldberg J."/>
            <person name="Griggs A."/>
            <person name="Gujja S."/>
            <person name="Heilman E.R."/>
            <person name="Heiman D."/>
            <person name="Hepburn T."/>
            <person name="Howarth C."/>
            <person name="Jen D."/>
            <person name="Larson L."/>
            <person name="Mehta T."/>
            <person name="Neiman D."/>
            <person name="Pearson M."/>
            <person name="Roberts A."/>
            <person name="Saif S."/>
            <person name="Shea T."/>
            <person name="Shenoy N."/>
            <person name="Sisk P."/>
            <person name="Stolte C."/>
            <person name="Sykes S."/>
            <person name="Walk T."/>
            <person name="White J."/>
            <person name="Yandava C."/>
            <person name="Haas B."/>
            <person name="Nusbaum C."/>
            <person name="Birren B."/>
        </authorList>
    </citation>
    <scope>NUCLEOTIDE SEQUENCE</scope>
    <source>
        <strain evidence="3">R3-111a-1</strain>
    </source>
</reference>
<dbReference type="Gene3D" id="3.20.20.100">
    <property type="entry name" value="NADP-dependent oxidoreductase domain"/>
    <property type="match status" value="1"/>
</dbReference>
<dbReference type="InterPro" id="IPR020471">
    <property type="entry name" value="AKR"/>
</dbReference>
<reference evidence="3" key="3">
    <citation type="submission" date="2010-09" db="EMBL/GenBank/DDBJ databases">
        <title>Annotation of Gaeumannomyces graminis var. tritici R3-111a-1.</title>
        <authorList>
            <consortium name="The Broad Institute Genome Sequencing Platform"/>
            <person name="Ma L.-J."/>
            <person name="Dead R."/>
            <person name="Young S.K."/>
            <person name="Zeng Q."/>
            <person name="Gargeya S."/>
            <person name="Fitzgerald M."/>
            <person name="Haas B."/>
            <person name="Abouelleil A."/>
            <person name="Alvarado L."/>
            <person name="Arachchi H.M."/>
            <person name="Berlin A."/>
            <person name="Brown A."/>
            <person name="Chapman S.B."/>
            <person name="Chen Z."/>
            <person name="Dunbar C."/>
            <person name="Freedman E."/>
            <person name="Gearin G."/>
            <person name="Gellesch M."/>
            <person name="Goldberg J."/>
            <person name="Griggs A."/>
            <person name="Gujja S."/>
            <person name="Heiman D."/>
            <person name="Howarth C."/>
            <person name="Larson L."/>
            <person name="Lui A."/>
            <person name="MacDonald P.J.P."/>
            <person name="Mehta T."/>
            <person name="Montmayeur A."/>
            <person name="Murphy C."/>
            <person name="Neiman D."/>
            <person name="Pearson M."/>
            <person name="Priest M."/>
            <person name="Roberts A."/>
            <person name="Saif S."/>
            <person name="Shea T."/>
            <person name="Shenoy N."/>
            <person name="Sisk P."/>
            <person name="Stolte C."/>
            <person name="Sykes S."/>
            <person name="Yandava C."/>
            <person name="Wortman J."/>
            <person name="Nusbaum C."/>
            <person name="Birren B."/>
        </authorList>
    </citation>
    <scope>NUCLEOTIDE SEQUENCE</scope>
    <source>
        <strain evidence="3">R3-111a-1</strain>
    </source>
</reference>
<evidence type="ECO:0000256" key="1">
    <source>
        <dbReference type="ARBA" id="ARBA00023002"/>
    </source>
</evidence>
<dbReference type="GeneID" id="20352947"/>
<reference evidence="4" key="5">
    <citation type="submission" date="2018-04" db="UniProtKB">
        <authorList>
            <consortium name="EnsemblFungi"/>
        </authorList>
    </citation>
    <scope>IDENTIFICATION</scope>
    <source>
        <strain evidence="4">R3-111a-1</strain>
    </source>
</reference>
<proteinExistence type="predicted"/>
<dbReference type="Proteomes" id="UP000006039">
    <property type="component" value="Unassembled WGS sequence"/>
</dbReference>
<dbReference type="Pfam" id="PF00248">
    <property type="entry name" value="Aldo_ket_red"/>
    <property type="match status" value="1"/>
</dbReference>
<reference evidence="4" key="4">
    <citation type="journal article" date="2015" name="G3 (Bethesda)">
        <title>Genome sequences of three phytopathogenic species of the Magnaporthaceae family of fungi.</title>
        <authorList>
            <person name="Okagaki L.H."/>
            <person name="Nunes C.C."/>
            <person name="Sailsbery J."/>
            <person name="Clay B."/>
            <person name="Brown D."/>
            <person name="John T."/>
            <person name="Oh Y."/>
            <person name="Young N."/>
            <person name="Fitzgerald M."/>
            <person name="Haas B.J."/>
            <person name="Zeng Q."/>
            <person name="Young S."/>
            <person name="Adiconis X."/>
            <person name="Fan L."/>
            <person name="Levin J.Z."/>
            <person name="Mitchell T.K."/>
            <person name="Okubara P.A."/>
            <person name="Farman M.L."/>
            <person name="Kohn L.M."/>
            <person name="Birren B."/>
            <person name="Ma L.-J."/>
            <person name="Dean R.A."/>
        </authorList>
    </citation>
    <scope>NUCLEOTIDE SEQUENCE</scope>
    <source>
        <strain evidence="4">R3-111a-1</strain>
    </source>
</reference>
<dbReference type="STRING" id="644352.J3PG63"/>
<dbReference type="HOGENOM" id="CLU_023205_2_1_1"/>
<dbReference type="eggNOG" id="KOG1575">
    <property type="taxonomic scope" value="Eukaryota"/>
</dbReference>
<dbReference type="GO" id="GO:0005737">
    <property type="term" value="C:cytoplasm"/>
    <property type="evidence" value="ECO:0007669"/>
    <property type="project" value="TreeGrafter"/>
</dbReference>
<protein>
    <submittedName>
        <fullName evidence="3">Aldo-keto reductase yakc</fullName>
    </submittedName>
</protein>
<dbReference type="InterPro" id="IPR050791">
    <property type="entry name" value="Aldo-Keto_reductase"/>
</dbReference>
<accession>J3PG63</accession>
<keyword evidence="5" id="KW-1185">Reference proteome</keyword>
<dbReference type="PANTHER" id="PTHR43625:SF40">
    <property type="entry name" value="ALDO-KETO REDUCTASE YAKC [NADP(+)]"/>
    <property type="match status" value="1"/>
</dbReference>
<dbReference type="PANTHER" id="PTHR43625">
    <property type="entry name" value="AFLATOXIN B1 ALDEHYDE REDUCTASE"/>
    <property type="match status" value="1"/>
</dbReference>
<dbReference type="OrthoDB" id="37537at2759"/>
<keyword evidence="1" id="KW-0560">Oxidoreductase</keyword>
<dbReference type="InterPro" id="IPR023210">
    <property type="entry name" value="NADP_OxRdtase_dom"/>
</dbReference>
<dbReference type="EnsemblFungi" id="EJT70317">
    <property type="protein sequence ID" value="EJT70317"/>
    <property type="gene ID" value="GGTG_12489"/>
</dbReference>
<dbReference type="VEuPathDB" id="FungiDB:GGTG_12489"/>
<dbReference type="SUPFAM" id="SSF51430">
    <property type="entry name" value="NAD(P)-linked oxidoreductase"/>
    <property type="match status" value="1"/>
</dbReference>
<evidence type="ECO:0000313" key="4">
    <source>
        <dbReference type="EnsemblFungi" id="EJT70317"/>
    </source>
</evidence>
<gene>
    <name evidence="4" type="primary">20352947</name>
    <name evidence="3" type="ORF">GGTG_12489</name>
</gene>
<organism evidence="3">
    <name type="scientific">Gaeumannomyces tritici (strain R3-111a-1)</name>
    <name type="common">Wheat and barley take-all root rot fungus</name>
    <name type="synonym">Gaeumannomyces graminis var. tritici</name>
    <dbReference type="NCBI Taxonomy" id="644352"/>
    <lineage>
        <taxon>Eukaryota</taxon>
        <taxon>Fungi</taxon>
        <taxon>Dikarya</taxon>
        <taxon>Ascomycota</taxon>
        <taxon>Pezizomycotina</taxon>
        <taxon>Sordariomycetes</taxon>
        <taxon>Sordariomycetidae</taxon>
        <taxon>Magnaporthales</taxon>
        <taxon>Magnaporthaceae</taxon>
        <taxon>Gaeumannomyces</taxon>
    </lineage>
</organism>
<evidence type="ECO:0000259" key="2">
    <source>
        <dbReference type="Pfam" id="PF00248"/>
    </source>
</evidence>